<dbReference type="SUPFAM" id="SSF48652">
    <property type="entry name" value="Tetraspanin"/>
    <property type="match status" value="1"/>
</dbReference>
<gene>
    <name evidence="6" type="ORF">Tcan_04788</name>
</gene>
<organism evidence="6 7">
    <name type="scientific">Toxocara canis</name>
    <name type="common">Canine roundworm</name>
    <dbReference type="NCBI Taxonomy" id="6265"/>
    <lineage>
        <taxon>Eukaryota</taxon>
        <taxon>Metazoa</taxon>
        <taxon>Ecdysozoa</taxon>
        <taxon>Nematoda</taxon>
        <taxon>Chromadorea</taxon>
        <taxon>Rhabditida</taxon>
        <taxon>Spirurina</taxon>
        <taxon>Ascaridomorpha</taxon>
        <taxon>Ascaridoidea</taxon>
        <taxon>Toxocaridae</taxon>
        <taxon>Toxocara</taxon>
    </lineage>
</organism>
<evidence type="ECO:0000256" key="2">
    <source>
        <dbReference type="ARBA" id="ARBA00022692"/>
    </source>
</evidence>
<reference evidence="6 7" key="1">
    <citation type="submission" date="2014-11" db="EMBL/GenBank/DDBJ databases">
        <title>Genetic blueprint of the zoonotic pathogen Toxocara canis.</title>
        <authorList>
            <person name="Zhu X.-Q."/>
            <person name="Korhonen P.K."/>
            <person name="Cai H."/>
            <person name="Young N.D."/>
            <person name="Nejsum P."/>
            <person name="von Samson-Himmelstjerna G."/>
            <person name="Boag P.R."/>
            <person name="Tan P."/>
            <person name="Li Q."/>
            <person name="Min J."/>
            <person name="Yang Y."/>
            <person name="Wang X."/>
            <person name="Fang X."/>
            <person name="Hall R.S."/>
            <person name="Hofmann A."/>
            <person name="Sternberg P.W."/>
            <person name="Jex A.R."/>
            <person name="Gasser R.B."/>
        </authorList>
    </citation>
    <scope>NUCLEOTIDE SEQUENCE [LARGE SCALE GENOMIC DNA]</scope>
    <source>
        <strain evidence="6">PN_DK_2014</strain>
    </source>
</reference>
<dbReference type="InterPro" id="IPR018499">
    <property type="entry name" value="Tetraspanin/Peripherin"/>
</dbReference>
<keyword evidence="4 5" id="KW-0472">Membrane</keyword>
<protein>
    <submittedName>
        <fullName evidence="6">Uncharacterized protein</fullName>
    </submittedName>
</protein>
<dbReference type="InterPro" id="IPR008952">
    <property type="entry name" value="Tetraspanin_EC2_sf"/>
</dbReference>
<evidence type="ECO:0000256" key="4">
    <source>
        <dbReference type="ARBA" id="ARBA00023136"/>
    </source>
</evidence>
<evidence type="ECO:0000256" key="1">
    <source>
        <dbReference type="ARBA" id="ARBA00004141"/>
    </source>
</evidence>
<dbReference type="GO" id="GO:0016020">
    <property type="term" value="C:membrane"/>
    <property type="evidence" value="ECO:0007669"/>
    <property type="project" value="UniProtKB-SubCell"/>
</dbReference>
<comment type="subcellular location">
    <subcellularLocation>
        <location evidence="1">Membrane</location>
        <topology evidence="1">Multi-pass membrane protein</topology>
    </subcellularLocation>
</comment>
<dbReference type="Proteomes" id="UP000031036">
    <property type="component" value="Unassembled WGS sequence"/>
</dbReference>
<dbReference type="AlphaFoldDB" id="A0A0B2W4W8"/>
<sequence>MAAQLNGWLSSASLLRGDNDRDRKCRKRNMKAEVTASSTTIPKVLRRRQKLAGRGEMFIAIIQMALASAIINTGLFMAYTFMRTVQEWVKEHAQSDKSQYLIAMRNIRLTYCFALLSLGGCVFLTKFAVLLRIFFAKVSVWRTITADVTISILTASFAFLCGMHASDVLNYPNDMYASVNIFVNAIEQTTLELRERALPLMSELHQKLLCCGVHGPVEMMQTSPEATKFASHRHWMQIDYENITHNCKLPESCCVHMRPGCNIKRKDVKAQPTFFKDGCSQRLAQILGEHLLLLSLNSAALTILSIFNVFYVCTHRKTQSTKEEEVEPTVVIPPPVEVVDEQTPQSINPTISH</sequence>
<dbReference type="EMBL" id="JPKZ01000094">
    <property type="protein sequence ID" value="KHN89023.1"/>
    <property type="molecule type" value="Genomic_DNA"/>
</dbReference>
<accession>A0A0B2W4W8</accession>
<evidence type="ECO:0000256" key="5">
    <source>
        <dbReference type="SAM" id="Phobius"/>
    </source>
</evidence>
<dbReference type="Pfam" id="PF00335">
    <property type="entry name" value="Tetraspanin"/>
    <property type="match status" value="1"/>
</dbReference>
<evidence type="ECO:0000313" key="7">
    <source>
        <dbReference type="Proteomes" id="UP000031036"/>
    </source>
</evidence>
<feature type="transmembrane region" description="Helical" evidence="5">
    <location>
        <begin position="57"/>
        <end position="82"/>
    </location>
</feature>
<feature type="transmembrane region" description="Helical" evidence="5">
    <location>
        <begin position="108"/>
        <end position="131"/>
    </location>
</feature>
<feature type="transmembrane region" description="Helical" evidence="5">
    <location>
        <begin position="291"/>
        <end position="313"/>
    </location>
</feature>
<evidence type="ECO:0000313" key="6">
    <source>
        <dbReference type="EMBL" id="KHN89023.1"/>
    </source>
</evidence>
<evidence type="ECO:0000256" key="3">
    <source>
        <dbReference type="ARBA" id="ARBA00022989"/>
    </source>
</evidence>
<feature type="transmembrane region" description="Helical" evidence="5">
    <location>
        <begin position="143"/>
        <end position="165"/>
    </location>
</feature>
<keyword evidence="3 5" id="KW-1133">Transmembrane helix</keyword>
<keyword evidence="2 5" id="KW-0812">Transmembrane</keyword>
<proteinExistence type="predicted"/>
<name>A0A0B2W4W8_TOXCA</name>
<comment type="caution">
    <text evidence="6">The sequence shown here is derived from an EMBL/GenBank/DDBJ whole genome shotgun (WGS) entry which is preliminary data.</text>
</comment>
<keyword evidence="7" id="KW-1185">Reference proteome</keyword>